<protein>
    <submittedName>
        <fullName evidence="2">Uncharacterized protein</fullName>
    </submittedName>
</protein>
<evidence type="ECO:0000313" key="3">
    <source>
        <dbReference type="Proteomes" id="UP001589865"/>
    </source>
</evidence>
<dbReference type="Proteomes" id="UP001589865">
    <property type="component" value="Unassembled WGS sequence"/>
</dbReference>
<dbReference type="EMBL" id="JBHLUN010000001">
    <property type="protein sequence ID" value="MFC0406958.1"/>
    <property type="molecule type" value="Genomic_DNA"/>
</dbReference>
<proteinExistence type="predicted"/>
<gene>
    <name evidence="2" type="ORF">ACFFGY_01770</name>
</gene>
<feature type="non-terminal residue" evidence="2">
    <location>
        <position position="1"/>
    </location>
</feature>
<feature type="region of interest" description="Disordered" evidence="1">
    <location>
        <begin position="40"/>
        <end position="59"/>
    </location>
</feature>
<accession>A0ABV6JML2</accession>
<evidence type="ECO:0000313" key="2">
    <source>
        <dbReference type="EMBL" id="MFC0406958.1"/>
    </source>
</evidence>
<comment type="caution">
    <text evidence="2">The sequence shown here is derived from an EMBL/GenBank/DDBJ whole genome shotgun (WGS) entry which is preliminary data.</text>
</comment>
<evidence type="ECO:0000256" key="1">
    <source>
        <dbReference type="SAM" id="MobiDB-lite"/>
    </source>
</evidence>
<sequence length="59" mass="6397">DADGTPWRWTDGAALIPPSMLRDAVALEVTVAQRMPRWIAPETTSEIQVPPRPSGRSAA</sequence>
<dbReference type="RefSeq" id="WP_377042647.1">
    <property type="nucleotide sequence ID" value="NZ_JBHLUN010000001.1"/>
</dbReference>
<name>A0ABV6JML2_9PROT</name>
<reference evidence="2 3" key="1">
    <citation type="submission" date="2024-09" db="EMBL/GenBank/DDBJ databases">
        <authorList>
            <person name="Sun Q."/>
            <person name="Mori K."/>
        </authorList>
    </citation>
    <scope>NUCLEOTIDE SEQUENCE [LARGE SCALE GENOMIC DNA]</scope>
    <source>
        <strain evidence="2 3">TBRC 5777</strain>
    </source>
</reference>
<organism evidence="2 3">
    <name type="scientific">Roseomonas elaeocarpi</name>
    <dbReference type="NCBI Taxonomy" id="907779"/>
    <lineage>
        <taxon>Bacteria</taxon>
        <taxon>Pseudomonadati</taxon>
        <taxon>Pseudomonadota</taxon>
        <taxon>Alphaproteobacteria</taxon>
        <taxon>Acetobacterales</taxon>
        <taxon>Roseomonadaceae</taxon>
        <taxon>Roseomonas</taxon>
    </lineage>
</organism>
<keyword evidence="3" id="KW-1185">Reference proteome</keyword>